<keyword evidence="2" id="KW-0472">Membrane</keyword>
<feature type="transmembrane region" description="Helical" evidence="2">
    <location>
        <begin position="97"/>
        <end position="117"/>
    </location>
</feature>
<evidence type="ECO:0000313" key="3">
    <source>
        <dbReference type="EMBL" id="MEL1250350.1"/>
    </source>
</evidence>
<accession>A0ABU9ID37</accession>
<gene>
    <name evidence="3" type="ORF">AAEO60_06670</name>
</gene>
<keyword evidence="2" id="KW-0812">Transmembrane</keyword>
<comment type="caution">
    <text evidence="3">The sequence shown here is derived from an EMBL/GenBank/DDBJ whole genome shotgun (WGS) entry which is preliminary data.</text>
</comment>
<feature type="transmembrane region" description="Helical" evidence="2">
    <location>
        <begin position="66"/>
        <end position="91"/>
    </location>
</feature>
<organism evidence="3 4">
    <name type="scientific">Aurantiacibacter gilvus</name>
    <dbReference type="NCBI Taxonomy" id="3139141"/>
    <lineage>
        <taxon>Bacteria</taxon>
        <taxon>Pseudomonadati</taxon>
        <taxon>Pseudomonadota</taxon>
        <taxon>Alphaproteobacteria</taxon>
        <taxon>Sphingomonadales</taxon>
        <taxon>Erythrobacteraceae</taxon>
        <taxon>Aurantiacibacter</taxon>
    </lineage>
</organism>
<proteinExistence type="predicted"/>
<reference evidence="3 4" key="1">
    <citation type="submission" date="2024-04" db="EMBL/GenBank/DDBJ databases">
        <title>Aurantiacibacter sp. DGU6 16S ribosomal RNA gene Genome sequencing and assembly.</title>
        <authorList>
            <person name="Park S."/>
        </authorList>
    </citation>
    <scope>NUCLEOTIDE SEQUENCE [LARGE SCALE GENOMIC DNA]</scope>
    <source>
        <strain evidence="3 4">DGU6</strain>
    </source>
</reference>
<evidence type="ECO:0000256" key="2">
    <source>
        <dbReference type="SAM" id="Phobius"/>
    </source>
</evidence>
<evidence type="ECO:0000313" key="4">
    <source>
        <dbReference type="Proteomes" id="UP001497045"/>
    </source>
</evidence>
<dbReference type="EMBL" id="JBBYHV010000001">
    <property type="protein sequence ID" value="MEL1250350.1"/>
    <property type="molecule type" value="Genomic_DNA"/>
</dbReference>
<keyword evidence="2" id="KW-1133">Transmembrane helix</keyword>
<name>A0ABU9ID37_9SPHN</name>
<dbReference type="Proteomes" id="UP001497045">
    <property type="component" value="Unassembled WGS sequence"/>
</dbReference>
<feature type="region of interest" description="Disordered" evidence="1">
    <location>
        <begin position="1"/>
        <end position="27"/>
    </location>
</feature>
<keyword evidence="4" id="KW-1185">Reference proteome</keyword>
<evidence type="ECO:0000256" key="1">
    <source>
        <dbReference type="SAM" id="MobiDB-lite"/>
    </source>
</evidence>
<protein>
    <submittedName>
        <fullName evidence="3">Phage holin family protein</fullName>
    </submittedName>
</protein>
<sequence length="141" mass="14902">MAHGDAALDDASQGVPPHEEHTTAPTRSLGDDLEALIEDAKTYVDAELSYQKSRAGFVANRLKQTIAFGAVAIYFAILATIGLTVGLIIALTPYLTAWGATAVVVTGLLLLTLLMVLRASKAWKSLMGAMQGDEEEPTDDG</sequence>
<dbReference type="RefSeq" id="WP_341672871.1">
    <property type="nucleotide sequence ID" value="NZ_JBBYHV010000001.1"/>
</dbReference>